<evidence type="ECO:0000313" key="1">
    <source>
        <dbReference type="EMBL" id="KAH7860439.1"/>
    </source>
</evidence>
<reference evidence="1 2" key="1">
    <citation type="journal article" date="2021" name="Hortic Res">
        <title>High-quality reference genome and annotation aids understanding of berry development for evergreen blueberry (Vaccinium darrowii).</title>
        <authorList>
            <person name="Yu J."/>
            <person name="Hulse-Kemp A.M."/>
            <person name="Babiker E."/>
            <person name="Staton M."/>
        </authorList>
    </citation>
    <scope>NUCLEOTIDE SEQUENCE [LARGE SCALE GENOMIC DNA]</scope>
    <source>
        <strain evidence="2">cv. NJ 8807/NJ 8810</strain>
        <tissue evidence="1">Young leaf</tissue>
    </source>
</reference>
<dbReference type="Proteomes" id="UP000828048">
    <property type="component" value="Chromosome 4"/>
</dbReference>
<protein>
    <submittedName>
        <fullName evidence="1">Uncharacterized protein</fullName>
    </submittedName>
</protein>
<evidence type="ECO:0000313" key="2">
    <source>
        <dbReference type="Proteomes" id="UP000828048"/>
    </source>
</evidence>
<proteinExistence type="predicted"/>
<gene>
    <name evidence="1" type="ORF">Vadar_013430</name>
</gene>
<accession>A0ACB7Z3K3</accession>
<keyword evidence="2" id="KW-1185">Reference proteome</keyword>
<name>A0ACB7Z3K3_9ERIC</name>
<organism evidence="1 2">
    <name type="scientific">Vaccinium darrowii</name>
    <dbReference type="NCBI Taxonomy" id="229202"/>
    <lineage>
        <taxon>Eukaryota</taxon>
        <taxon>Viridiplantae</taxon>
        <taxon>Streptophyta</taxon>
        <taxon>Embryophyta</taxon>
        <taxon>Tracheophyta</taxon>
        <taxon>Spermatophyta</taxon>
        <taxon>Magnoliopsida</taxon>
        <taxon>eudicotyledons</taxon>
        <taxon>Gunneridae</taxon>
        <taxon>Pentapetalae</taxon>
        <taxon>asterids</taxon>
        <taxon>Ericales</taxon>
        <taxon>Ericaceae</taxon>
        <taxon>Vaccinioideae</taxon>
        <taxon>Vaccinieae</taxon>
        <taxon>Vaccinium</taxon>
    </lineage>
</organism>
<comment type="caution">
    <text evidence="1">The sequence shown here is derived from an EMBL/GenBank/DDBJ whole genome shotgun (WGS) entry which is preliminary data.</text>
</comment>
<dbReference type="EMBL" id="CM037154">
    <property type="protein sequence ID" value="KAH7860439.1"/>
    <property type="molecule type" value="Genomic_DNA"/>
</dbReference>
<sequence>MKAQSISLNKVTYQMLIEALTNDGKPKLAYDLCLRAQNKGLNLSSKAYDSVVHSAEIYGATVDVDILGPRSPEKKKIMPIRKNLSEFCKLGDVPRRSKPFVCQELYISLIALLLFHVCCM</sequence>